<dbReference type="Proteomes" id="UP000076858">
    <property type="component" value="Unassembled WGS sequence"/>
</dbReference>
<name>A0A0P5XGS1_9CRUS</name>
<keyword evidence="2" id="KW-1185">Reference proteome</keyword>
<comment type="caution">
    <text evidence="1">The sequence shown here is derived from an EMBL/GenBank/DDBJ whole genome shotgun (WGS) entry which is preliminary data.</text>
</comment>
<organism evidence="1 2">
    <name type="scientific">Daphnia magna</name>
    <dbReference type="NCBI Taxonomy" id="35525"/>
    <lineage>
        <taxon>Eukaryota</taxon>
        <taxon>Metazoa</taxon>
        <taxon>Ecdysozoa</taxon>
        <taxon>Arthropoda</taxon>
        <taxon>Crustacea</taxon>
        <taxon>Branchiopoda</taxon>
        <taxon>Diplostraca</taxon>
        <taxon>Cladocera</taxon>
        <taxon>Anomopoda</taxon>
        <taxon>Daphniidae</taxon>
        <taxon>Daphnia</taxon>
    </lineage>
</organism>
<evidence type="ECO:0000313" key="2">
    <source>
        <dbReference type="Proteomes" id="UP000076858"/>
    </source>
</evidence>
<reference evidence="1 2" key="1">
    <citation type="submission" date="2016-03" db="EMBL/GenBank/DDBJ databases">
        <title>EvidentialGene: Evidence-directed Construction of Genes on Genomes.</title>
        <authorList>
            <person name="Gilbert D.G."/>
            <person name="Choi J.-H."/>
            <person name="Mockaitis K."/>
            <person name="Colbourne J."/>
            <person name="Pfrender M."/>
        </authorList>
    </citation>
    <scope>NUCLEOTIDE SEQUENCE [LARGE SCALE GENOMIC DNA]</scope>
    <source>
        <strain evidence="1 2">Xinb3</strain>
        <tissue evidence="1">Complete organism</tissue>
    </source>
</reference>
<accession>A0A0P5XGS1</accession>
<evidence type="ECO:0000313" key="1">
    <source>
        <dbReference type="EMBL" id="KZS13456.1"/>
    </source>
</evidence>
<sequence length="49" mass="5703">MKKRKKRRREIGIKPEGSTSTMLEFGKNAWLYKPVTSPPVYPKKSIPNQ</sequence>
<dbReference type="EMBL" id="LRGB01001151">
    <property type="protein sequence ID" value="KZS13456.1"/>
    <property type="molecule type" value="Genomic_DNA"/>
</dbReference>
<dbReference type="AlphaFoldDB" id="A0A0P5XGS1"/>
<gene>
    <name evidence="1" type="ORF">APZ42_021429</name>
</gene>
<protein>
    <submittedName>
        <fullName evidence="1">Uncharacterized protein</fullName>
    </submittedName>
</protein>
<proteinExistence type="predicted"/>